<sequence>MPNNEHTFINQLPFDIVTSIFSFLNQQECLTCMSVCRPWFDEIPQYTINNWKTVQLFPSRQDNSNSRSDIANDDLNPYYRLKYCLGNHLENVEFCGFSEEDDQKKLLMMMQMLIDCGCNQIQSLVFKRCATIHQESFFQKLCLFGESQELKHVSMLEHQSNISLLYILYTCPQLTHLTFYPTHSAWRKFGIYTIEPPVMLNDDDYTTTSPQRQHLRRPASFEHLIYLHIDAEVDRRLRLEYILKKCPNLRYLMCASAQSCELAPDSIQLDELVQWCPKLVYFAGDGSYRYHDDAMDLLKTAPLKDSIHHDDPEEKPFIDNNKNDNNNTDNEEYIDNDSVSTPTSSSTSYFQKKKRAASYHLSICEHQGYDQIAQHLQKQQQRLGHLRLVKPIFHHDGRDWSPIFQSLHLYQLRTLICDRIDFSDMSSLITLLNTCARTIQIVDVDIRVLGLHTMHLTVDQSIIEGLHVLQHLHTLRLCGFSFPNKASVVTLLERVPGLEKWVLQESLVTFNVEPIVFESLKNLNTLELVDVHWDDSELNNDNDRQLQSPQQQNEGGDGDVGDNSMIVVSSAFFQCLPLLQKDNYSKLTTIRFIRIPKMTNELLFSIAHIPTLKVLHLTPDYISPLFLPPPPSPPSPTTTTSSSDNSNSKSEDKNDMLLDFIQILRGSAAIEQLILHHIGCPISNAAFTTLGDLTQLKILDILLVGTNTNIPPSPIDMEGILQLVYKTKTLEKMTIHNAASLEGPPGGILQRVFQQRHISWYTVTSMNRHSTRTTHTNDNTHYLYIDDCTITRS</sequence>
<dbReference type="SUPFAM" id="SSF81383">
    <property type="entry name" value="F-box domain"/>
    <property type="match status" value="1"/>
</dbReference>
<dbReference type="EMBL" id="JAIXMP010000031">
    <property type="protein sequence ID" value="KAI9250997.1"/>
    <property type="molecule type" value="Genomic_DNA"/>
</dbReference>
<dbReference type="Gene3D" id="3.80.10.10">
    <property type="entry name" value="Ribonuclease Inhibitor"/>
    <property type="match status" value="2"/>
</dbReference>
<reference evidence="3" key="2">
    <citation type="submission" date="2023-02" db="EMBL/GenBank/DDBJ databases">
        <authorList>
            <consortium name="DOE Joint Genome Institute"/>
            <person name="Mondo S.J."/>
            <person name="Chang Y."/>
            <person name="Wang Y."/>
            <person name="Ahrendt S."/>
            <person name="Andreopoulos W."/>
            <person name="Barry K."/>
            <person name="Beard J."/>
            <person name="Benny G.L."/>
            <person name="Blankenship S."/>
            <person name="Bonito G."/>
            <person name="Cuomo C."/>
            <person name="Desiro A."/>
            <person name="Gervers K.A."/>
            <person name="Hundley H."/>
            <person name="Kuo A."/>
            <person name="LaButti K."/>
            <person name="Lang B.F."/>
            <person name="Lipzen A."/>
            <person name="O'Donnell K."/>
            <person name="Pangilinan J."/>
            <person name="Reynolds N."/>
            <person name="Sandor L."/>
            <person name="Smith M.W."/>
            <person name="Tsang A."/>
            <person name="Grigoriev I.V."/>
            <person name="Stajich J.E."/>
            <person name="Spatafora J.W."/>
        </authorList>
    </citation>
    <scope>NUCLEOTIDE SEQUENCE</scope>
    <source>
        <strain evidence="3">RSA 2281</strain>
    </source>
</reference>
<evidence type="ECO:0000256" key="1">
    <source>
        <dbReference type="SAM" id="MobiDB-lite"/>
    </source>
</evidence>
<feature type="compositionally biased region" description="Polar residues" evidence="1">
    <location>
        <begin position="545"/>
        <end position="554"/>
    </location>
</feature>
<feature type="compositionally biased region" description="Low complexity" evidence="1">
    <location>
        <begin position="319"/>
        <end position="328"/>
    </location>
</feature>
<dbReference type="Proteomes" id="UP001209540">
    <property type="component" value="Unassembled WGS sequence"/>
</dbReference>
<feature type="region of interest" description="Disordered" evidence="1">
    <location>
        <begin position="539"/>
        <end position="560"/>
    </location>
</feature>
<accession>A0AAD5PBC5</accession>
<gene>
    <name evidence="3" type="ORF">BDA99DRAFT_563912</name>
</gene>
<dbReference type="InterPro" id="IPR036047">
    <property type="entry name" value="F-box-like_dom_sf"/>
</dbReference>
<evidence type="ECO:0000313" key="4">
    <source>
        <dbReference type="Proteomes" id="UP001209540"/>
    </source>
</evidence>
<dbReference type="PROSITE" id="PS50181">
    <property type="entry name" value="FBOX"/>
    <property type="match status" value="1"/>
</dbReference>
<dbReference type="InterPro" id="IPR032675">
    <property type="entry name" value="LRR_dom_sf"/>
</dbReference>
<feature type="compositionally biased region" description="Pro residues" evidence="1">
    <location>
        <begin position="626"/>
        <end position="636"/>
    </location>
</feature>
<proteinExistence type="predicted"/>
<feature type="domain" description="F-box" evidence="2">
    <location>
        <begin position="6"/>
        <end position="54"/>
    </location>
</feature>
<feature type="region of interest" description="Disordered" evidence="1">
    <location>
        <begin position="626"/>
        <end position="651"/>
    </location>
</feature>
<dbReference type="Pfam" id="PF12937">
    <property type="entry name" value="F-box-like"/>
    <property type="match status" value="1"/>
</dbReference>
<reference evidence="3" key="1">
    <citation type="journal article" date="2022" name="IScience">
        <title>Evolution of zygomycete secretomes and the origins of terrestrial fungal ecologies.</title>
        <authorList>
            <person name="Chang Y."/>
            <person name="Wang Y."/>
            <person name="Mondo S."/>
            <person name="Ahrendt S."/>
            <person name="Andreopoulos W."/>
            <person name="Barry K."/>
            <person name="Beard J."/>
            <person name="Benny G.L."/>
            <person name="Blankenship S."/>
            <person name="Bonito G."/>
            <person name="Cuomo C."/>
            <person name="Desiro A."/>
            <person name="Gervers K.A."/>
            <person name="Hundley H."/>
            <person name="Kuo A."/>
            <person name="LaButti K."/>
            <person name="Lang B.F."/>
            <person name="Lipzen A."/>
            <person name="O'Donnell K."/>
            <person name="Pangilinan J."/>
            <person name="Reynolds N."/>
            <person name="Sandor L."/>
            <person name="Smith M.E."/>
            <person name="Tsang A."/>
            <person name="Grigoriev I.V."/>
            <person name="Stajich J.E."/>
            <person name="Spatafora J.W."/>
        </authorList>
    </citation>
    <scope>NUCLEOTIDE SEQUENCE</scope>
    <source>
        <strain evidence="3">RSA 2281</strain>
    </source>
</reference>
<comment type="caution">
    <text evidence="3">The sequence shown here is derived from an EMBL/GenBank/DDBJ whole genome shotgun (WGS) entry which is preliminary data.</text>
</comment>
<evidence type="ECO:0000259" key="2">
    <source>
        <dbReference type="PROSITE" id="PS50181"/>
    </source>
</evidence>
<feature type="region of interest" description="Disordered" evidence="1">
    <location>
        <begin position="305"/>
        <end position="346"/>
    </location>
</feature>
<evidence type="ECO:0000313" key="3">
    <source>
        <dbReference type="EMBL" id="KAI9250997.1"/>
    </source>
</evidence>
<feature type="compositionally biased region" description="Basic and acidic residues" evidence="1">
    <location>
        <begin position="305"/>
        <end position="317"/>
    </location>
</feature>
<keyword evidence="4" id="KW-1185">Reference proteome</keyword>
<dbReference type="SUPFAM" id="SSF52047">
    <property type="entry name" value="RNI-like"/>
    <property type="match status" value="1"/>
</dbReference>
<organism evidence="3 4">
    <name type="scientific">Phascolomyces articulosus</name>
    <dbReference type="NCBI Taxonomy" id="60185"/>
    <lineage>
        <taxon>Eukaryota</taxon>
        <taxon>Fungi</taxon>
        <taxon>Fungi incertae sedis</taxon>
        <taxon>Mucoromycota</taxon>
        <taxon>Mucoromycotina</taxon>
        <taxon>Mucoromycetes</taxon>
        <taxon>Mucorales</taxon>
        <taxon>Lichtheimiaceae</taxon>
        <taxon>Phascolomyces</taxon>
    </lineage>
</organism>
<feature type="compositionally biased region" description="Low complexity" evidence="1">
    <location>
        <begin position="336"/>
        <end position="346"/>
    </location>
</feature>
<dbReference type="AlphaFoldDB" id="A0AAD5PBC5"/>
<dbReference type="InterPro" id="IPR001810">
    <property type="entry name" value="F-box_dom"/>
</dbReference>
<protein>
    <recommendedName>
        <fullName evidence="2">F-box domain-containing protein</fullName>
    </recommendedName>
</protein>
<name>A0AAD5PBC5_9FUNG</name>